<dbReference type="Proteomes" id="UP001148018">
    <property type="component" value="Unassembled WGS sequence"/>
</dbReference>
<dbReference type="OrthoDB" id="8985903at2759"/>
<dbReference type="EMBL" id="JANIIK010000728">
    <property type="protein sequence ID" value="KAJ3582781.1"/>
    <property type="molecule type" value="Genomic_DNA"/>
</dbReference>
<sequence>MSKVSCGTEKSFRRLHVSVSAEGELLGPGGPGAPGPVTMEGVCRCYGKPSLCCPLLEEMEKNITGFYHRGPGEGQPHLRLPGLRGPGDFKVKLRQDGELQEGNLGWLRSRMAVLIEAEKMVLATVRDAQQLLLRQQTQVLSLVEWVKEHEDYNTWRRWVVDPQVDQSLDRVLQKHVSHRDTLHQSQTWLSAVEEELQLHHHQPPSGLQESLKQVPPLRPTGLSALWNRLLYRSLVTSQRNTAGLSQ</sequence>
<dbReference type="AlphaFoldDB" id="A0A9Q0D7U6"/>
<keyword evidence="2" id="KW-1185">Reference proteome</keyword>
<proteinExistence type="predicted"/>
<comment type="caution">
    <text evidence="1">The sequence shown here is derived from an EMBL/GenBank/DDBJ whole genome shotgun (WGS) entry which is preliminary data.</text>
</comment>
<reference evidence="1" key="1">
    <citation type="submission" date="2022-07" db="EMBL/GenBank/DDBJ databases">
        <title>Chromosome-level genome of Muraenolepis orangiensis.</title>
        <authorList>
            <person name="Kim J."/>
        </authorList>
    </citation>
    <scope>NUCLEOTIDE SEQUENCE</scope>
    <source>
        <strain evidence="1">KU_S4_2022</strain>
        <tissue evidence="1">Muscle</tissue>
    </source>
</reference>
<protein>
    <submittedName>
        <fullName evidence="1">Uncharacterized protein</fullName>
    </submittedName>
</protein>
<evidence type="ECO:0000313" key="1">
    <source>
        <dbReference type="EMBL" id="KAJ3582781.1"/>
    </source>
</evidence>
<evidence type="ECO:0000313" key="2">
    <source>
        <dbReference type="Proteomes" id="UP001148018"/>
    </source>
</evidence>
<name>A0A9Q0D7U6_9TELE</name>
<accession>A0A9Q0D7U6</accession>
<gene>
    <name evidence="1" type="ORF">NHX12_000247</name>
</gene>
<organism evidence="1 2">
    <name type="scientific">Muraenolepis orangiensis</name>
    <name type="common">Patagonian moray cod</name>
    <dbReference type="NCBI Taxonomy" id="630683"/>
    <lineage>
        <taxon>Eukaryota</taxon>
        <taxon>Metazoa</taxon>
        <taxon>Chordata</taxon>
        <taxon>Craniata</taxon>
        <taxon>Vertebrata</taxon>
        <taxon>Euteleostomi</taxon>
        <taxon>Actinopterygii</taxon>
        <taxon>Neopterygii</taxon>
        <taxon>Teleostei</taxon>
        <taxon>Neoteleostei</taxon>
        <taxon>Acanthomorphata</taxon>
        <taxon>Zeiogadaria</taxon>
        <taxon>Gadariae</taxon>
        <taxon>Gadiformes</taxon>
        <taxon>Muraenolepidoidei</taxon>
        <taxon>Muraenolepididae</taxon>
        <taxon>Muraenolepis</taxon>
    </lineage>
</organism>